<organism evidence="1 2">
    <name type="scientific">Brassica rapa subsp. trilocularis</name>
    <dbReference type="NCBI Taxonomy" id="1813537"/>
    <lineage>
        <taxon>Eukaryota</taxon>
        <taxon>Viridiplantae</taxon>
        <taxon>Streptophyta</taxon>
        <taxon>Embryophyta</taxon>
        <taxon>Tracheophyta</taxon>
        <taxon>Spermatophyta</taxon>
        <taxon>Magnoliopsida</taxon>
        <taxon>eudicotyledons</taxon>
        <taxon>Gunneridae</taxon>
        <taxon>Pentapetalae</taxon>
        <taxon>rosids</taxon>
        <taxon>malvids</taxon>
        <taxon>Brassicales</taxon>
        <taxon>Brassicaceae</taxon>
        <taxon>Brassiceae</taxon>
        <taxon>Brassica</taxon>
    </lineage>
</organism>
<gene>
    <name evidence="1" type="primary">A01g502190.1_BraROA</name>
    <name evidence="1" type="ORF">IGI04_001322</name>
</gene>
<keyword evidence="2" id="KW-1185">Reference proteome</keyword>
<evidence type="ECO:0000313" key="1">
    <source>
        <dbReference type="EMBL" id="KAG5413755.1"/>
    </source>
</evidence>
<evidence type="ECO:0000313" key="2">
    <source>
        <dbReference type="Proteomes" id="UP000823674"/>
    </source>
</evidence>
<accession>A0ABQ7NUJ1</accession>
<comment type="caution">
    <text evidence="1">The sequence shown here is derived from an EMBL/GenBank/DDBJ whole genome shotgun (WGS) entry which is preliminary data.</text>
</comment>
<reference evidence="1 2" key="1">
    <citation type="submission" date="2021-03" db="EMBL/GenBank/DDBJ databases">
        <authorList>
            <person name="King G.J."/>
            <person name="Bancroft I."/>
            <person name="Baten A."/>
            <person name="Bloomfield J."/>
            <person name="Borpatragohain P."/>
            <person name="He Z."/>
            <person name="Irish N."/>
            <person name="Irwin J."/>
            <person name="Liu K."/>
            <person name="Mauleon R.P."/>
            <person name="Moore J."/>
            <person name="Morris R."/>
            <person name="Ostergaard L."/>
            <person name="Wang B."/>
            <person name="Wells R."/>
        </authorList>
    </citation>
    <scope>NUCLEOTIDE SEQUENCE [LARGE SCALE GENOMIC DNA]</scope>
    <source>
        <strain evidence="1">R-o-18</strain>
        <tissue evidence="1">Leaf</tissue>
    </source>
</reference>
<dbReference type="EMBL" id="JADBGQ010000001">
    <property type="protein sequence ID" value="KAG5413755.1"/>
    <property type="molecule type" value="Genomic_DNA"/>
</dbReference>
<protein>
    <submittedName>
        <fullName evidence="1">Uncharacterized protein</fullName>
    </submittedName>
</protein>
<sequence>MDKEIMSRIILIFPDISLLELQNNVVNKFFTVTAAASSVVLSYWMPNTKELVTGISPPPVMLIHHRFVLYFYGHFELSLETIT</sequence>
<name>A0ABQ7NUJ1_BRACM</name>
<proteinExistence type="predicted"/>
<dbReference type="Proteomes" id="UP000823674">
    <property type="component" value="Chromosome A01"/>
</dbReference>